<evidence type="ECO:0000313" key="3">
    <source>
        <dbReference type="Proteomes" id="UP000775213"/>
    </source>
</evidence>
<proteinExistence type="predicted"/>
<dbReference type="Proteomes" id="UP000775213">
    <property type="component" value="Unassembled WGS sequence"/>
</dbReference>
<gene>
    <name evidence="2" type="ORF">IEQ34_003122</name>
</gene>
<reference evidence="2 3" key="1">
    <citation type="journal article" date="2021" name="Hortic Res">
        <title>Chromosome-scale assembly of the Dendrobium chrysotoxum genome enhances the understanding of orchid evolution.</title>
        <authorList>
            <person name="Zhang Y."/>
            <person name="Zhang G.Q."/>
            <person name="Zhang D."/>
            <person name="Liu X.D."/>
            <person name="Xu X.Y."/>
            <person name="Sun W.H."/>
            <person name="Yu X."/>
            <person name="Zhu X."/>
            <person name="Wang Z.W."/>
            <person name="Zhao X."/>
            <person name="Zhong W.Y."/>
            <person name="Chen H."/>
            <person name="Yin W.L."/>
            <person name="Huang T."/>
            <person name="Niu S.C."/>
            <person name="Liu Z.J."/>
        </authorList>
    </citation>
    <scope>NUCLEOTIDE SEQUENCE [LARGE SCALE GENOMIC DNA]</scope>
    <source>
        <strain evidence="2">Lindl</strain>
    </source>
</reference>
<name>A0AAV7H2S5_DENCH</name>
<protein>
    <submittedName>
        <fullName evidence="2">Uncharacterized protein</fullName>
    </submittedName>
</protein>
<evidence type="ECO:0000313" key="2">
    <source>
        <dbReference type="EMBL" id="KAH0468089.1"/>
    </source>
</evidence>
<evidence type="ECO:0000256" key="1">
    <source>
        <dbReference type="SAM" id="MobiDB-lite"/>
    </source>
</evidence>
<dbReference type="EMBL" id="JAGFBR010000004">
    <property type="protein sequence ID" value="KAH0468089.1"/>
    <property type="molecule type" value="Genomic_DNA"/>
</dbReference>
<feature type="compositionally biased region" description="Pro residues" evidence="1">
    <location>
        <begin position="67"/>
        <end position="98"/>
    </location>
</feature>
<dbReference type="AlphaFoldDB" id="A0AAV7H2S5"/>
<feature type="region of interest" description="Disordered" evidence="1">
    <location>
        <begin position="49"/>
        <end position="112"/>
    </location>
</feature>
<sequence>MYYTQESATKLFKILKNNEIYLVLQDVTNEEAEGLGADLNAIQNLESCPHLHPNKFASPKSKKIHTSPPPSPHSPHVEPPQSSPQPPIQPSSLPPTRPPTEQIHEDKAGVFPSDITTWKLQTVRGIRT</sequence>
<accession>A0AAV7H2S5</accession>
<organism evidence="2 3">
    <name type="scientific">Dendrobium chrysotoxum</name>
    <name type="common">Orchid</name>
    <dbReference type="NCBI Taxonomy" id="161865"/>
    <lineage>
        <taxon>Eukaryota</taxon>
        <taxon>Viridiplantae</taxon>
        <taxon>Streptophyta</taxon>
        <taxon>Embryophyta</taxon>
        <taxon>Tracheophyta</taxon>
        <taxon>Spermatophyta</taxon>
        <taxon>Magnoliopsida</taxon>
        <taxon>Liliopsida</taxon>
        <taxon>Asparagales</taxon>
        <taxon>Orchidaceae</taxon>
        <taxon>Epidendroideae</taxon>
        <taxon>Malaxideae</taxon>
        <taxon>Dendrobiinae</taxon>
        <taxon>Dendrobium</taxon>
    </lineage>
</organism>
<keyword evidence="3" id="KW-1185">Reference proteome</keyword>
<comment type="caution">
    <text evidence="2">The sequence shown here is derived from an EMBL/GenBank/DDBJ whole genome shotgun (WGS) entry which is preliminary data.</text>
</comment>